<name>A0A538SA68_UNCEI</name>
<dbReference type="GO" id="GO:0005886">
    <property type="term" value="C:plasma membrane"/>
    <property type="evidence" value="ECO:0007669"/>
    <property type="project" value="UniProtKB-SubCell"/>
</dbReference>
<feature type="transmembrane region" description="Helical" evidence="8">
    <location>
        <begin position="385"/>
        <end position="406"/>
    </location>
</feature>
<proteinExistence type="predicted"/>
<feature type="transmembrane region" description="Helical" evidence="8">
    <location>
        <begin position="143"/>
        <end position="165"/>
    </location>
</feature>
<evidence type="ECO:0000256" key="8">
    <source>
        <dbReference type="SAM" id="Phobius"/>
    </source>
</evidence>
<dbReference type="GO" id="GO:0009103">
    <property type="term" value="P:lipopolysaccharide biosynthetic process"/>
    <property type="evidence" value="ECO:0007669"/>
    <property type="project" value="UniProtKB-ARBA"/>
</dbReference>
<keyword evidence="3" id="KW-0328">Glycosyltransferase</keyword>
<evidence type="ECO:0000256" key="2">
    <source>
        <dbReference type="ARBA" id="ARBA00022475"/>
    </source>
</evidence>
<keyword evidence="7 8" id="KW-0472">Membrane</keyword>
<dbReference type="PANTHER" id="PTHR33908:SF11">
    <property type="entry name" value="MEMBRANE PROTEIN"/>
    <property type="match status" value="1"/>
</dbReference>
<feature type="transmembrane region" description="Helical" evidence="8">
    <location>
        <begin position="193"/>
        <end position="220"/>
    </location>
</feature>
<protein>
    <submittedName>
        <fullName evidence="9">Uncharacterized protein</fullName>
    </submittedName>
</protein>
<evidence type="ECO:0000256" key="1">
    <source>
        <dbReference type="ARBA" id="ARBA00004651"/>
    </source>
</evidence>
<comment type="subcellular location">
    <subcellularLocation>
        <location evidence="1">Cell membrane</location>
        <topology evidence="1">Multi-pass membrane protein</topology>
    </subcellularLocation>
</comment>
<feature type="transmembrane region" description="Helical" evidence="8">
    <location>
        <begin position="355"/>
        <end position="373"/>
    </location>
</feature>
<evidence type="ECO:0000256" key="5">
    <source>
        <dbReference type="ARBA" id="ARBA00022692"/>
    </source>
</evidence>
<dbReference type="EMBL" id="VBOT01000148">
    <property type="protein sequence ID" value="TMQ48268.1"/>
    <property type="molecule type" value="Genomic_DNA"/>
</dbReference>
<reference evidence="9 10" key="1">
    <citation type="journal article" date="2019" name="Nat. Microbiol.">
        <title>Mediterranean grassland soil C-N compound turnover is dependent on rainfall and depth, and is mediated by genomically divergent microorganisms.</title>
        <authorList>
            <person name="Diamond S."/>
            <person name="Andeer P.F."/>
            <person name="Li Z."/>
            <person name="Crits-Christoph A."/>
            <person name="Burstein D."/>
            <person name="Anantharaman K."/>
            <person name="Lane K.R."/>
            <person name="Thomas B.C."/>
            <person name="Pan C."/>
            <person name="Northen T.R."/>
            <person name="Banfield J.F."/>
        </authorList>
    </citation>
    <scope>NUCLEOTIDE SEQUENCE [LARGE SCALE GENOMIC DNA]</scope>
    <source>
        <strain evidence="9">WS_3</strain>
    </source>
</reference>
<dbReference type="PANTHER" id="PTHR33908">
    <property type="entry name" value="MANNOSYLTRANSFERASE YKCB-RELATED"/>
    <property type="match status" value="1"/>
</dbReference>
<dbReference type="AlphaFoldDB" id="A0A538SA68"/>
<evidence type="ECO:0000313" key="9">
    <source>
        <dbReference type="EMBL" id="TMQ48268.1"/>
    </source>
</evidence>
<feature type="transmembrane region" description="Helical" evidence="8">
    <location>
        <begin position="306"/>
        <end position="324"/>
    </location>
</feature>
<accession>A0A538SA68</accession>
<keyword evidence="2" id="KW-1003">Cell membrane</keyword>
<keyword evidence="6 8" id="KW-1133">Transmembrane helix</keyword>
<evidence type="ECO:0000256" key="4">
    <source>
        <dbReference type="ARBA" id="ARBA00022679"/>
    </source>
</evidence>
<feature type="transmembrane region" description="Helical" evidence="8">
    <location>
        <begin position="12"/>
        <end position="32"/>
    </location>
</feature>
<feature type="transmembrane region" description="Helical" evidence="8">
    <location>
        <begin position="241"/>
        <end position="264"/>
    </location>
</feature>
<dbReference type="GO" id="GO:0016763">
    <property type="term" value="F:pentosyltransferase activity"/>
    <property type="evidence" value="ECO:0007669"/>
    <property type="project" value="TreeGrafter"/>
</dbReference>
<evidence type="ECO:0000256" key="6">
    <source>
        <dbReference type="ARBA" id="ARBA00022989"/>
    </source>
</evidence>
<evidence type="ECO:0000256" key="3">
    <source>
        <dbReference type="ARBA" id="ARBA00022676"/>
    </source>
</evidence>
<keyword evidence="4" id="KW-0808">Transferase</keyword>
<keyword evidence="5 8" id="KW-0812">Transmembrane</keyword>
<feature type="non-terminal residue" evidence="9">
    <location>
        <position position="545"/>
    </location>
</feature>
<comment type="caution">
    <text evidence="9">The sequence shown here is derived from an EMBL/GenBank/DDBJ whole genome shotgun (WGS) entry which is preliminary data.</text>
</comment>
<evidence type="ECO:0000313" key="10">
    <source>
        <dbReference type="Proteomes" id="UP000320184"/>
    </source>
</evidence>
<feature type="transmembrane region" description="Helical" evidence="8">
    <location>
        <begin position="331"/>
        <end position="349"/>
    </location>
</feature>
<dbReference type="Proteomes" id="UP000320184">
    <property type="component" value="Unassembled WGS sequence"/>
</dbReference>
<organism evidence="9 10">
    <name type="scientific">Eiseniibacteriota bacterium</name>
    <dbReference type="NCBI Taxonomy" id="2212470"/>
    <lineage>
        <taxon>Bacteria</taxon>
        <taxon>Candidatus Eiseniibacteriota</taxon>
    </lineage>
</organism>
<dbReference type="InterPro" id="IPR050297">
    <property type="entry name" value="LipidA_mod_glycosyltrf_83"/>
</dbReference>
<evidence type="ECO:0000256" key="7">
    <source>
        <dbReference type="ARBA" id="ARBA00023136"/>
    </source>
</evidence>
<gene>
    <name evidence="9" type="ORF">E6K73_12360</name>
</gene>
<sequence length="545" mass="58970">MRGRDGPTPASATAQQAGIAALVALGLALRLWHLEHGLPDFTEEAIPFRKALEMWGWDTGRTDWNPHVFHYPSLTFYLQLWLQKLYFAIGRVTGAFASRGDYFVLYHLDPTPMVVVGRLLGIASDLVTIVCAALIGERVRRGTGLLAATLVAFSPTLLLASRSIFADTVMTALAMAALERMLAFRASGGPGKLVAASVLTGLAAGAKYPALLMTLPLFWVAWERRAEAGGAPAGPGAVRALGGFGLEAVAGALAVFLATSPFIVLDWRTFSHDFEFLSHLTSQGHLGNLQAPGFAFHLRNLAADQGWPALALLALSAAFAVMRARAEGSWILLWTVLLLFGVPISLAHIEAERYLIPVIPPVALLASMAAWELGGGASERWRSSLSVALIALLAIPVVAAGTRAAATGVETTQGEARRWCEQNLGGRLLLQEHYGAVLATPNQISDIRESAPFHEARAEIQKRLLGHRTFHAVTLPLVISGTASNRVQSAEGRWLNLEIFPHPVDLNRLFYDPRLLEGVDLMLTSSQVRGRFEADPPRFEIERNL</sequence>
<feature type="transmembrane region" description="Helical" evidence="8">
    <location>
        <begin position="115"/>
        <end position="136"/>
    </location>
</feature>